<reference evidence="1 2" key="1">
    <citation type="journal article" date="2018" name="Mol. Ecol.">
        <title>The obligate alkalophilic soda-lake fungus Sodiomyces alkalinus has shifted to a protein diet.</title>
        <authorList>
            <person name="Grum-Grzhimaylo A.A."/>
            <person name="Falkoski D.L."/>
            <person name="van den Heuvel J."/>
            <person name="Valero-Jimenez C.A."/>
            <person name="Min B."/>
            <person name="Choi I.G."/>
            <person name="Lipzen A."/>
            <person name="Daum C.G."/>
            <person name="Aanen D.K."/>
            <person name="Tsang A."/>
            <person name="Henrissat B."/>
            <person name="Bilanenko E.N."/>
            <person name="de Vries R.P."/>
            <person name="van Kan J.A.L."/>
            <person name="Grigoriev I.V."/>
            <person name="Debets A.J.M."/>
        </authorList>
    </citation>
    <scope>NUCLEOTIDE SEQUENCE [LARGE SCALE GENOMIC DNA]</scope>
    <source>
        <strain evidence="1 2">F11</strain>
    </source>
</reference>
<dbReference type="RefSeq" id="XP_028471051.1">
    <property type="nucleotide sequence ID" value="XM_028613814.1"/>
</dbReference>
<protein>
    <submittedName>
        <fullName evidence="1">Uncharacterized protein</fullName>
    </submittedName>
</protein>
<evidence type="ECO:0000313" key="1">
    <source>
        <dbReference type="EMBL" id="ROT43245.1"/>
    </source>
</evidence>
<keyword evidence="2" id="KW-1185">Reference proteome</keyword>
<dbReference type="Proteomes" id="UP000272025">
    <property type="component" value="Unassembled WGS sequence"/>
</dbReference>
<dbReference type="GeneID" id="39582292"/>
<gene>
    <name evidence="1" type="ORF">SODALDRAFT_355451</name>
</gene>
<evidence type="ECO:0000313" key="2">
    <source>
        <dbReference type="Proteomes" id="UP000272025"/>
    </source>
</evidence>
<name>A0A3N2Q9C8_SODAK</name>
<organism evidence="1 2">
    <name type="scientific">Sodiomyces alkalinus (strain CBS 110278 / VKM F-3762 / F11)</name>
    <name type="common">Alkaliphilic filamentous fungus</name>
    <dbReference type="NCBI Taxonomy" id="1314773"/>
    <lineage>
        <taxon>Eukaryota</taxon>
        <taxon>Fungi</taxon>
        <taxon>Dikarya</taxon>
        <taxon>Ascomycota</taxon>
        <taxon>Pezizomycotina</taxon>
        <taxon>Sordariomycetes</taxon>
        <taxon>Hypocreomycetidae</taxon>
        <taxon>Glomerellales</taxon>
        <taxon>Plectosphaerellaceae</taxon>
        <taxon>Sodiomyces</taxon>
    </lineage>
</organism>
<sequence length="231" mass="26202">MTLSDKFLLSIWSTLRRILAARGFLLHLRPERASGDRNGDSQEIGIKVFNQATPRNMFPGLSDRECHEANAPPTTVDNPLTHPRPAHPLISSLEDHIWLKYLCPLTLINISDMWTGRRRSHVICESWAAATNVQEMDVRSTAALKFDQSRLIFVRQIAEHDFSCLISWQHQASGHRLPNRNQNTWPDPGTLPRDNTVRTYNAHILSLTGRRQNLPLFHDSFGIGPCPGLSD</sequence>
<accession>A0A3N2Q9C8</accession>
<dbReference type="EMBL" id="ML119051">
    <property type="protein sequence ID" value="ROT43245.1"/>
    <property type="molecule type" value="Genomic_DNA"/>
</dbReference>
<proteinExistence type="predicted"/>
<dbReference type="AlphaFoldDB" id="A0A3N2Q9C8"/>